<evidence type="ECO:0000256" key="1">
    <source>
        <dbReference type="SAM" id="MobiDB-lite"/>
    </source>
</evidence>
<comment type="caution">
    <text evidence="2">The sequence shown here is derived from an EMBL/GenBank/DDBJ whole genome shotgun (WGS) entry which is preliminary data.</text>
</comment>
<sequence length="71" mass="8023">MPNPKSRKEALRYRLSRWLYGEQVPLPTPQEMQEALAHLGHSADGHSSPDGHAKIGRQGSAEERQPEQELH</sequence>
<keyword evidence="3" id="KW-1185">Reference proteome</keyword>
<gene>
    <name evidence="2" type="ORF">Sxan_78780</name>
</gene>
<evidence type="ECO:0000313" key="2">
    <source>
        <dbReference type="EMBL" id="GHI90514.1"/>
    </source>
</evidence>
<feature type="region of interest" description="Disordered" evidence="1">
    <location>
        <begin position="29"/>
        <end position="71"/>
    </location>
</feature>
<feature type="compositionally biased region" description="Basic and acidic residues" evidence="1">
    <location>
        <begin position="60"/>
        <end position="71"/>
    </location>
</feature>
<name>A0A919LNC2_9ACTN</name>
<proteinExistence type="predicted"/>
<dbReference type="AlphaFoldDB" id="A0A919LNC2"/>
<dbReference type="EMBL" id="BNEE01000013">
    <property type="protein sequence ID" value="GHI90514.1"/>
    <property type="molecule type" value="Genomic_DNA"/>
</dbReference>
<dbReference type="Proteomes" id="UP000600026">
    <property type="component" value="Unassembled WGS sequence"/>
</dbReference>
<reference evidence="2" key="1">
    <citation type="submission" date="2020-09" db="EMBL/GenBank/DDBJ databases">
        <title>Whole genome shotgun sequence of Streptomyces xanthophaeus NBRC 12829.</title>
        <authorList>
            <person name="Komaki H."/>
            <person name="Tamura T."/>
        </authorList>
    </citation>
    <scope>NUCLEOTIDE SEQUENCE</scope>
    <source>
        <strain evidence="2">NBRC 12829</strain>
    </source>
</reference>
<accession>A0A919LNC2</accession>
<organism evidence="2 3">
    <name type="scientific">Streptomyces xanthophaeus</name>
    <dbReference type="NCBI Taxonomy" id="67385"/>
    <lineage>
        <taxon>Bacteria</taxon>
        <taxon>Bacillati</taxon>
        <taxon>Actinomycetota</taxon>
        <taxon>Actinomycetes</taxon>
        <taxon>Kitasatosporales</taxon>
        <taxon>Streptomycetaceae</taxon>
        <taxon>Streptomyces</taxon>
    </lineage>
</organism>
<protein>
    <submittedName>
        <fullName evidence="2">Uncharacterized protein</fullName>
    </submittedName>
</protein>
<evidence type="ECO:0000313" key="3">
    <source>
        <dbReference type="Proteomes" id="UP000600026"/>
    </source>
</evidence>
<feature type="compositionally biased region" description="Basic and acidic residues" evidence="1">
    <location>
        <begin position="41"/>
        <end position="53"/>
    </location>
</feature>